<protein>
    <submittedName>
        <fullName evidence="1">Uncharacterized protein</fullName>
    </submittedName>
</protein>
<name>A0ABX5PV36_9FLAO</name>
<dbReference type="EMBL" id="QKZR01000006">
    <property type="protein sequence ID" value="PZX37839.1"/>
    <property type="molecule type" value="Genomic_DNA"/>
</dbReference>
<reference evidence="1 2" key="1">
    <citation type="submission" date="2018-06" db="EMBL/GenBank/DDBJ databases">
        <title>Genomic Encyclopedia of Archaeal and Bacterial Type Strains, Phase II (KMG-II): from individual species to whole genera.</title>
        <authorList>
            <person name="Goeker M."/>
        </authorList>
    </citation>
    <scope>NUCLEOTIDE SEQUENCE [LARGE SCALE GENOMIC DNA]</scope>
    <source>
        <strain evidence="1 2">DSM 17205</strain>
    </source>
</reference>
<evidence type="ECO:0000313" key="2">
    <source>
        <dbReference type="Proteomes" id="UP000248584"/>
    </source>
</evidence>
<keyword evidence="2" id="KW-1185">Reference proteome</keyword>
<comment type="caution">
    <text evidence="1">The sequence shown here is derived from an EMBL/GenBank/DDBJ whole genome shotgun (WGS) entry which is preliminary data.</text>
</comment>
<accession>A0ABX5PV36</accession>
<proteinExistence type="predicted"/>
<dbReference type="Proteomes" id="UP000248584">
    <property type="component" value="Unassembled WGS sequence"/>
</dbReference>
<evidence type="ECO:0000313" key="1">
    <source>
        <dbReference type="EMBL" id="PZX37839.1"/>
    </source>
</evidence>
<organism evidence="1 2">
    <name type="scientific">Nonlabens dokdonensis</name>
    <dbReference type="NCBI Taxonomy" id="328515"/>
    <lineage>
        <taxon>Bacteria</taxon>
        <taxon>Pseudomonadati</taxon>
        <taxon>Bacteroidota</taxon>
        <taxon>Flavobacteriia</taxon>
        <taxon>Flavobacteriales</taxon>
        <taxon>Flavobacteriaceae</taxon>
        <taxon>Nonlabens</taxon>
    </lineage>
</organism>
<dbReference type="RefSeq" id="WP_015363769.1">
    <property type="nucleotide sequence ID" value="NZ_QKZR01000006.1"/>
</dbReference>
<dbReference type="InterPro" id="IPR036567">
    <property type="entry name" value="RHF-like"/>
</dbReference>
<dbReference type="SUPFAM" id="SSF69754">
    <property type="entry name" value="Ribosome binding protein Y (YfiA homologue)"/>
    <property type="match status" value="1"/>
</dbReference>
<gene>
    <name evidence="1" type="ORF">LX97_02934</name>
</gene>
<sequence>MIQFSYIHVPTNRKLEQFAIKNFQSVMKQSNVLRVDVTFKRIFDLRNRVREVANVLVTTKDKNIICEIKSTKFKKSIEIATDSLTRKVNNGSDLLTA</sequence>